<keyword evidence="3" id="KW-1185">Reference proteome</keyword>
<protein>
    <recommendedName>
        <fullName evidence="4">S-layer family protein</fullName>
    </recommendedName>
</protein>
<evidence type="ECO:0000313" key="3">
    <source>
        <dbReference type="Proteomes" id="UP000192273"/>
    </source>
</evidence>
<proteinExistence type="predicted"/>
<feature type="chain" id="PRO_5012685546" description="S-layer family protein" evidence="1">
    <location>
        <begin position="36"/>
        <end position="1663"/>
    </location>
</feature>
<sequence>MTAYRNSPLQRASLMARLLGGASLAVLATYGPAMAQAVNITIDSAQVAPASAFTAANVTGFETVANSTQDSRAAVTASIVSGVLNSDIAGSGSSAVGIEDNALTATATGNVFTLDADQLGSDGGGAAGTLATLSGQFADGTVSTAITGSSLTIDGTGDATATSLAASDNTLSATTTVNNATSVFSDTISADLAGDLAQSGTGFITGPIALTRDNLAATETLSIDGGSSVVVSTQALAGGALTSSATIDDSTISVSLAANDSTNSAVAVDGNQLRSTLSGNIAATGTDVTVDTAFDGSAGVFTQQQIGDGADATLTAATTDSSLSVTLVDSTNSSLTVSDNVLGASARGNVATLDGNGVAGNLADGTSLSITANSITSDANGGQIDIANTAGTVGFADATAPANATNFGSVAASQQSIDGAAGGAITANNNGNSLTVDASGTLNGSSLTIQENTAFSVASGNTGGTAIDLSATSITASAGLALDQNVSQTDILANLGNAGAFTLSADVNGDLSDSTLAVDANLSVAEANGNTGRTLLSADADTALLSSSTLDTGSGVVNTALATTATEADFAVAANQSVSDNPITARATSSLDATVGDTTTPTGAITDSSVSLSTNVQQANAGGNTLTNGIDLDGNVIGAANATFADGISVVTSLTSLQDNASSITGTSTTTLLLTQVDFSGTTAVSGSSLDVDANENRATATANRATSTLAVTADTAIIGADANAASADLASATSITTVGGTNTLANVQDSTGFAVIATTVTNADIVAGNTDATTASLTGSSASISDNIATASGSGNIGTSTIDIDAGTETTTNAALANVQTSSTGVDVDSTLTAGGLRGIRVTGPVASSTLEVDNNVIVASGFGNQGTSNLSVTANTIDRTDSTATGSNVLSAAVPSVDADFASLNVQNQTGGIASNATVSGLINISGGTVDDSSATQNGNQLQSDATSNFATNSVDLTGASAITATTAGLGSIQTSGTGATPITIASGSAATFGFGVQDQPVTNSTISIDGNQSFDSATSNRATNTVSLAGNSITGQAASLADVGVTLVPQVSTTALADNSLSSVQTSFAAVTSASTVAGSVSTGGGALSGSSVSVSDNFARSFGMGNTGANTVGLMADTSFSGTAALTATQVQAGDVASSASVSAPVTVASLTDSTAAINDNIAFSRSMGNDQTNALSIEGSSIAGVSVANDGATFAGLGDIAATSRTLDGDNVLTAFQGLVNGDVTGAATVTGSVITQGVITDSSVSASDNIAQSNVTGSRGNNLLELAADTSVTGVSVLTSEQSGRADTGETNAITSTADLTFGIGQTGAFAPINSALNVDGNVGFSSAFGNDVTNRVDVSGTSVVGQDDALATVGINATGVVSGTADNLVGNFQSRSDVDGGSNGVTSSADLTINLLNAATGATNNSTITAADNILDSTATSNRASTALVLNADTALTAGGAIANQQFSDSPVVSDVALRTTVGGGSLGDLTESSVALRDNTGIARAVGNDAVNALNASAGTVITGVAGTGSSTVGAGGVLNASGTFATASNQVNTGAVTARASFGAVGDLTQSSLGVQTAALNSSSVDLSGNRLVADAVSNRVSNTISVSGRSPSTDVSTALTSRQVASGAVTSRVDTFNVASANGALDASSTRLDGNTFSASASGNIATSRLVRD</sequence>
<evidence type="ECO:0008006" key="4">
    <source>
        <dbReference type="Google" id="ProtNLM"/>
    </source>
</evidence>
<dbReference type="KEGG" id="rmm:ROSMUCSMR3_02910"/>
<dbReference type="Proteomes" id="UP000192273">
    <property type="component" value="Chromosome"/>
</dbReference>
<accession>A0A1V0RRG7</accession>
<reference evidence="2 3" key="1">
    <citation type="submission" date="2017-03" db="EMBL/GenBank/DDBJ databases">
        <title>Genome Sequence of Roseovarius mucosus strain SMR3 Isolated from a culture of the Diatom Skeletonema marinoi.</title>
        <authorList>
            <person name="Topel M."/>
            <person name="Pinder M."/>
            <person name="Johansson O.N."/>
            <person name="Kourtchenko O."/>
            <person name="Godhe A."/>
            <person name="Clarke A.K."/>
        </authorList>
    </citation>
    <scope>NUCLEOTIDE SEQUENCE [LARGE SCALE GENOMIC DNA]</scope>
    <source>
        <strain evidence="2 3">SMR3</strain>
    </source>
</reference>
<keyword evidence="1" id="KW-0732">Signal</keyword>
<evidence type="ECO:0000313" key="2">
    <source>
        <dbReference type="EMBL" id="ARE84377.1"/>
    </source>
</evidence>
<feature type="signal peptide" evidence="1">
    <location>
        <begin position="1"/>
        <end position="35"/>
    </location>
</feature>
<evidence type="ECO:0000256" key="1">
    <source>
        <dbReference type="SAM" id="SignalP"/>
    </source>
</evidence>
<name>A0A1V0RRG7_9RHOB</name>
<gene>
    <name evidence="2" type="ORF">ROSMUCSMR3_02910</name>
</gene>
<dbReference type="EMBL" id="CP020474">
    <property type="protein sequence ID" value="ARE84377.1"/>
    <property type="molecule type" value="Genomic_DNA"/>
</dbReference>
<organism evidence="2 3">
    <name type="scientific">Roseovarius mucosus</name>
    <dbReference type="NCBI Taxonomy" id="215743"/>
    <lineage>
        <taxon>Bacteria</taxon>
        <taxon>Pseudomonadati</taxon>
        <taxon>Pseudomonadota</taxon>
        <taxon>Alphaproteobacteria</taxon>
        <taxon>Rhodobacterales</taxon>
        <taxon>Roseobacteraceae</taxon>
        <taxon>Roseovarius</taxon>
    </lineage>
</organism>